<dbReference type="UniPathway" id="UPA00041">
    <property type="reaction ID" value="UER00436"/>
</dbReference>
<dbReference type="EC" id="5.3.1.28" evidence="10"/>
<feature type="binding site" evidence="10">
    <location>
        <begin position="93"/>
        <end position="94"/>
    </location>
    <ligand>
        <name>substrate</name>
    </ligand>
</feature>
<dbReference type="STRING" id="1867952.MTBPR1_20231"/>
<dbReference type="InterPro" id="IPR046348">
    <property type="entry name" value="SIS_dom_sf"/>
</dbReference>
<dbReference type="PROSITE" id="PS51464">
    <property type="entry name" value="SIS"/>
    <property type="match status" value="1"/>
</dbReference>
<dbReference type="Pfam" id="PF13580">
    <property type="entry name" value="SIS_2"/>
    <property type="match status" value="1"/>
</dbReference>
<dbReference type="GO" id="GO:2001061">
    <property type="term" value="P:D-glycero-D-manno-heptose 7-phosphate biosynthetic process"/>
    <property type="evidence" value="ECO:0007669"/>
    <property type="project" value="UniProtKB-UniPathway"/>
</dbReference>
<feature type="binding site" evidence="10">
    <location>
        <position position="64"/>
    </location>
    <ligand>
        <name>Zn(2+)</name>
        <dbReference type="ChEBI" id="CHEBI:29105"/>
    </ligand>
</feature>
<evidence type="ECO:0000256" key="5">
    <source>
        <dbReference type="ARBA" id="ARBA00022490"/>
    </source>
</evidence>
<protein>
    <recommendedName>
        <fullName evidence="10">Phosphoheptose isomerase</fullName>
        <ecNumber evidence="10">5.3.1.28</ecNumber>
    </recommendedName>
    <alternativeName>
        <fullName evidence="10">Sedoheptulose 7-phosphate isomerase</fullName>
    </alternativeName>
</protein>
<keyword evidence="6 10" id="KW-0479">Metal-binding</keyword>
<keyword evidence="5 10" id="KW-0963">Cytoplasm</keyword>
<accession>A0A1C3RGF3</accession>
<feature type="binding site" evidence="10">
    <location>
        <position position="60"/>
    </location>
    <ligand>
        <name>Zn(2+)</name>
        <dbReference type="ChEBI" id="CHEBI:29105"/>
    </ligand>
</feature>
<dbReference type="GO" id="GO:0097367">
    <property type="term" value="F:carbohydrate derivative binding"/>
    <property type="evidence" value="ECO:0007669"/>
    <property type="project" value="InterPro"/>
</dbReference>
<evidence type="ECO:0000256" key="2">
    <source>
        <dbReference type="ARBA" id="ARBA00003172"/>
    </source>
</evidence>
<comment type="subcellular location">
    <subcellularLocation>
        <location evidence="3 10">Cytoplasm</location>
    </subcellularLocation>
</comment>
<feature type="binding site" evidence="10">
    <location>
        <position position="64"/>
    </location>
    <ligand>
        <name>substrate</name>
    </ligand>
</feature>
<dbReference type="InterPro" id="IPR050099">
    <property type="entry name" value="SIS_GmhA/DiaA_subfam"/>
</dbReference>
<proteinExistence type="inferred from homology"/>
<feature type="binding site" evidence="10">
    <location>
        <position position="124"/>
    </location>
    <ligand>
        <name>substrate</name>
    </ligand>
</feature>
<dbReference type="GO" id="GO:0008270">
    <property type="term" value="F:zinc ion binding"/>
    <property type="evidence" value="ECO:0007669"/>
    <property type="project" value="UniProtKB-UniRule"/>
</dbReference>
<dbReference type="GO" id="GO:0005975">
    <property type="term" value="P:carbohydrate metabolic process"/>
    <property type="evidence" value="ECO:0007669"/>
    <property type="project" value="UniProtKB-UniRule"/>
</dbReference>
<keyword evidence="7 10" id="KW-0862">Zinc</keyword>
<evidence type="ECO:0000259" key="11">
    <source>
        <dbReference type="PROSITE" id="PS51464"/>
    </source>
</evidence>
<dbReference type="HAMAP" id="MF_00067">
    <property type="entry name" value="GmhA"/>
    <property type="match status" value="1"/>
</dbReference>
<name>A0A1C3RGF3_9PROT</name>
<reference evidence="12 13" key="1">
    <citation type="submission" date="2016-07" db="EMBL/GenBank/DDBJ databases">
        <authorList>
            <person name="Lefevre C.T."/>
        </authorList>
    </citation>
    <scope>NUCLEOTIDE SEQUENCE [LARGE SCALE GENOMIC DNA]</scope>
    <source>
        <strain evidence="12">PR1</strain>
    </source>
</reference>
<feature type="binding site" evidence="10">
    <location>
        <position position="171"/>
    </location>
    <ligand>
        <name>Zn(2+)</name>
        <dbReference type="ChEBI" id="CHEBI:29105"/>
    </ligand>
</feature>
<comment type="pathway">
    <text evidence="10">Carbohydrate biosynthesis; D-glycero-D-manno-heptose 7-phosphate biosynthesis; D-glycero-alpha-D-manno-heptose 7-phosphate and D-glycero-beta-D-manno-heptose 7-phosphate from sedoheptulose 7-phosphate: step 1/1.</text>
</comment>
<dbReference type="AlphaFoldDB" id="A0A1C3RGF3"/>
<gene>
    <name evidence="10 12" type="primary">gmhA</name>
    <name evidence="12" type="ORF">MTBPR1_20231</name>
</gene>
<feature type="binding site" evidence="10">
    <location>
        <begin position="51"/>
        <end position="53"/>
    </location>
    <ligand>
        <name>substrate</name>
    </ligand>
</feature>
<comment type="similarity">
    <text evidence="4 10">Belongs to the SIS family. GmhA subfamily.</text>
</comment>
<dbReference type="CDD" id="cd05006">
    <property type="entry name" value="SIS_GmhA"/>
    <property type="match status" value="1"/>
</dbReference>
<comment type="subunit">
    <text evidence="10">Homotetramer.</text>
</comment>
<comment type="function">
    <text evidence="2 10">Catalyzes the isomerization of sedoheptulose 7-phosphate in D-glycero-D-manno-heptose 7-phosphate.</text>
</comment>
<keyword evidence="13" id="KW-1185">Reference proteome</keyword>
<evidence type="ECO:0000313" key="13">
    <source>
        <dbReference type="Proteomes" id="UP000231658"/>
    </source>
</evidence>
<keyword evidence="8 10" id="KW-0413">Isomerase</keyword>
<comment type="cofactor">
    <cofactor evidence="10">
        <name>Zn(2+)</name>
        <dbReference type="ChEBI" id="CHEBI:29105"/>
    </cofactor>
    <text evidence="10">Binds 1 zinc ion per subunit.</text>
</comment>
<evidence type="ECO:0000313" key="12">
    <source>
        <dbReference type="EMBL" id="SCA56383.1"/>
    </source>
</evidence>
<evidence type="ECO:0000256" key="4">
    <source>
        <dbReference type="ARBA" id="ARBA00009894"/>
    </source>
</evidence>
<dbReference type="PANTHER" id="PTHR30390">
    <property type="entry name" value="SEDOHEPTULOSE 7-PHOSPHATE ISOMERASE / DNAA INITIATOR-ASSOCIATING FACTOR FOR REPLICATION INITIATION"/>
    <property type="match status" value="1"/>
</dbReference>
<feature type="binding site" evidence="10">
    <location>
        <position position="179"/>
    </location>
    <ligand>
        <name>Zn(2+)</name>
        <dbReference type="ChEBI" id="CHEBI:29105"/>
    </ligand>
</feature>
<dbReference type="GO" id="GO:0008968">
    <property type="term" value="F:D-sedoheptulose 7-phosphate isomerase activity"/>
    <property type="evidence" value="ECO:0007669"/>
    <property type="project" value="UniProtKB-UniRule"/>
</dbReference>
<dbReference type="EMBL" id="FLYE01000012">
    <property type="protein sequence ID" value="SCA56383.1"/>
    <property type="molecule type" value="Genomic_DNA"/>
</dbReference>
<evidence type="ECO:0000256" key="10">
    <source>
        <dbReference type="HAMAP-Rule" id="MF_00067"/>
    </source>
</evidence>
<dbReference type="InterPro" id="IPR004515">
    <property type="entry name" value="Phosphoheptose_Isoase"/>
</dbReference>
<dbReference type="SUPFAM" id="SSF53697">
    <property type="entry name" value="SIS domain"/>
    <property type="match status" value="1"/>
</dbReference>
<dbReference type="PANTHER" id="PTHR30390:SF6">
    <property type="entry name" value="DNAA INITIATOR-ASSOCIATING PROTEIN DIAA"/>
    <property type="match status" value="1"/>
</dbReference>
<sequence length="192" mass="20788">MDLNALFLDELKRHETALQQTRKQLATPFTKWVELAINCLKHEGKIIFLGNGGSASDAQHLATELTVRYTKNRPAMAALALTTDTSALTAIGNDFGFEDLFSRQIEALCRPQDLVIGISTSGTSPNVIKALKAAQKIGAKTIGMGGRDGGELPSLCDVALIVPHEETARIQEMHITLGHAFCQALENEFGNE</sequence>
<evidence type="ECO:0000256" key="1">
    <source>
        <dbReference type="ARBA" id="ARBA00000348"/>
    </source>
</evidence>
<dbReference type="GO" id="GO:0005737">
    <property type="term" value="C:cytoplasm"/>
    <property type="evidence" value="ECO:0007669"/>
    <property type="project" value="UniProtKB-SubCell"/>
</dbReference>
<comment type="catalytic activity">
    <reaction evidence="1 10">
        <text>2 D-sedoheptulose 7-phosphate = D-glycero-alpha-D-manno-heptose 7-phosphate + D-glycero-beta-D-manno-heptose 7-phosphate</text>
        <dbReference type="Rhea" id="RHEA:27489"/>
        <dbReference type="ChEBI" id="CHEBI:57483"/>
        <dbReference type="ChEBI" id="CHEBI:60203"/>
        <dbReference type="ChEBI" id="CHEBI:60204"/>
        <dbReference type="EC" id="5.3.1.28"/>
    </reaction>
</comment>
<dbReference type="RefSeq" id="WP_069187048.1">
    <property type="nucleotide sequence ID" value="NZ_FLYE01000012.1"/>
</dbReference>
<evidence type="ECO:0000256" key="3">
    <source>
        <dbReference type="ARBA" id="ARBA00004496"/>
    </source>
</evidence>
<organism evidence="12 13">
    <name type="scientific">Candidatus Terasakiella magnetica</name>
    <dbReference type="NCBI Taxonomy" id="1867952"/>
    <lineage>
        <taxon>Bacteria</taxon>
        <taxon>Pseudomonadati</taxon>
        <taxon>Pseudomonadota</taxon>
        <taxon>Alphaproteobacteria</taxon>
        <taxon>Rhodospirillales</taxon>
        <taxon>Terasakiellaceae</taxon>
        <taxon>Terasakiella</taxon>
    </lineage>
</organism>
<feature type="binding site" evidence="10">
    <location>
        <position position="171"/>
    </location>
    <ligand>
        <name>substrate</name>
    </ligand>
</feature>
<evidence type="ECO:0000256" key="7">
    <source>
        <dbReference type="ARBA" id="ARBA00022833"/>
    </source>
</evidence>
<dbReference type="Gene3D" id="3.40.50.10490">
    <property type="entry name" value="Glucose-6-phosphate isomerase like protein, domain 1"/>
    <property type="match status" value="1"/>
</dbReference>
<dbReference type="Proteomes" id="UP000231658">
    <property type="component" value="Unassembled WGS sequence"/>
</dbReference>
<dbReference type="InterPro" id="IPR001347">
    <property type="entry name" value="SIS_dom"/>
</dbReference>
<comment type="miscellaneous">
    <text evidence="10">The reaction produces a racemic mixture of D-glycero-alpha-D-manno-heptose 7-phosphate and D-glycero-beta-D-manno-heptose 7-phosphate.</text>
</comment>
<feature type="binding site" evidence="10">
    <location>
        <begin position="119"/>
        <end position="121"/>
    </location>
    <ligand>
        <name>substrate</name>
    </ligand>
</feature>
<feature type="domain" description="SIS" evidence="11">
    <location>
        <begin position="36"/>
        <end position="192"/>
    </location>
</feature>
<keyword evidence="9 10" id="KW-0119">Carbohydrate metabolism</keyword>
<evidence type="ECO:0000256" key="8">
    <source>
        <dbReference type="ARBA" id="ARBA00023235"/>
    </source>
</evidence>
<dbReference type="OrthoDB" id="9810929at2"/>
<evidence type="ECO:0000256" key="9">
    <source>
        <dbReference type="ARBA" id="ARBA00023277"/>
    </source>
</evidence>
<evidence type="ECO:0000256" key="6">
    <source>
        <dbReference type="ARBA" id="ARBA00022723"/>
    </source>
</evidence>
<dbReference type="InterPro" id="IPR035461">
    <property type="entry name" value="GmhA/DiaA"/>
</dbReference>